<dbReference type="InterPro" id="IPR000283">
    <property type="entry name" value="NADH_UbQ_OxRdtase_75kDa_su_CS"/>
</dbReference>
<dbReference type="PROSITE" id="PS00641">
    <property type="entry name" value="COMPLEX1_75K_1"/>
    <property type="match status" value="1"/>
</dbReference>
<feature type="domain" description="2Fe-2S ferredoxin-type" evidence="12">
    <location>
        <begin position="3"/>
        <end position="79"/>
    </location>
</feature>
<keyword evidence="7" id="KW-1278">Translocase</keyword>
<accession>W4MFT9</accession>
<evidence type="ECO:0000259" key="14">
    <source>
        <dbReference type="PROSITE" id="PS51839"/>
    </source>
</evidence>
<keyword evidence="16" id="KW-1185">Reference proteome</keyword>
<dbReference type="Gene3D" id="3.40.50.740">
    <property type="match status" value="1"/>
</dbReference>
<dbReference type="FunFam" id="3.10.20.740:FF:000001">
    <property type="entry name" value="NADH-quinone oxidoreductase subunit G"/>
    <property type="match status" value="1"/>
</dbReference>
<evidence type="ECO:0000256" key="9">
    <source>
        <dbReference type="ARBA" id="ARBA00023014"/>
    </source>
</evidence>
<dbReference type="SUPFAM" id="SSF53706">
    <property type="entry name" value="Formate dehydrogenase/DMSO reductase, domains 1-3"/>
    <property type="match status" value="1"/>
</dbReference>
<feature type="domain" description="4Fe-4S Mo/W bis-MGD-type" evidence="13">
    <location>
        <begin position="217"/>
        <end position="273"/>
    </location>
</feature>
<dbReference type="PROSITE" id="PS51669">
    <property type="entry name" value="4FE4S_MOW_BIS_MGD"/>
    <property type="match status" value="1"/>
</dbReference>
<evidence type="ECO:0000256" key="3">
    <source>
        <dbReference type="ARBA" id="ARBA00022485"/>
    </source>
</evidence>
<evidence type="ECO:0000313" key="16">
    <source>
        <dbReference type="Proteomes" id="UP000019140"/>
    </source>
</evidence>
<dbReference type="SUPFAM" id="SSF54292">
    <property type="entry name" value="2Fe-2S ferredoxin-like"/>
    <property type="match status" value="1"/>
</dbReference>
<dbReference type="Gene3D" id="3.30.70.20">
    <property type="match status" value="1"/>
</dbReference>
<dbReference type="PANTHER" id="PTHR43105">
    <property type="entry name" value="RESPIRATORY NITRATE REDUCTASE"/>
    <property type="match status" value="1"/>
</dbReference>
<dbReference type="Pfam" id="PF04879">
    <property type="entry name" value="Molybdop_Fe4S4"/>
    <property type="match status" value="1"/>
</dbReference>
<dbReference type="PATRIC" id="fig|1429439.4.peg.287"/>
<gene>
    <name evidence="15" type="ORF">ETSY2_01655</name>
</gene>
<comment type="similarity">
    <text evidence="2">Belongs to the complex I 75 kDa subunit family.</text>
</comment>
<dbReference type="PANTHER" id="PTHR43105:SF10">
    <property type="entry name" value="NADH-QUINONE OXIDOREDUCTASE SUBUNIT G"/>
    <property type="match status" value="1"/>
</dbReference>
<evidence type="ECO:0000256" key="4">
    <source>
        <dbReference type="ARBA" id="ARBA00022714"/>
    </source>
</evidence>
<dbReference type="PROSITE" id="PS00643">
    <property type="entry name" value="COMPLEX1_75K_3"/>
    <property type="match status" value="1"/>
</dbReference>
<dbReference type="HOGENOM" id="CLU_000422_11_7_7"/>
<dbReference type="Gene3D" id="3.10.20.740">
    <property type="match status" value="1"/>
</dbReference>
<name>W4MFT9_9BACT</name>
<dbReference type="SMART" id="SM00926">
    <property type="entry name" value="Molybdop_Fe4S4"/>
    <property type="match status" value="1"/>
</dbReference>
<dbReference type="InterPro" id="IPR006656">
    <property type="entry name" value="Mopterin_OxRdtase"/>
</dbReference>
<dbReference type="GO" id="GO:0008137">
    <property type="term" value="F:NADH dehydrogenase (ubiquinone) activity"/>
    <property type="evidence" value="ECO:0007669"/>
    <property type="project" value="InterPro"/>
</dbReference>
<dbReference type="GO" id="GO:0051537">
    <property type="term" value="F:2 iron, 2 sulfur cluster binding"/>
    <property type="evidence" value="ECO:0007669"/>
    <property type="project" value="UniProtKB-KW"/>
</dbReference>
<keyword evidence="3" id="KW-0004">4Fe-4S</keyword>
<dbReference type="InterPro" id="IPR054351">
    <property type="entry name" value="NADH_UbQ_OxRdtase_ferredoxin"/>
</dbReference>
<evidence type="ECO:0008006" key="17">
    <source>
        <dbReference type="Google" id="ProtNLM"/>
    </source>
</evidence>
<comment type="caution">
    <text evidence="15">The sequence shown here is derived from an EMBL/GenBank/DDBJ whole genome shotgun (WGS) entry which is preliminary data.</text>
</comment>
<dbReference type="GO" id="GO:0048038">
    <property type="term" value="F:quinone binding"/>
    <property type="evidence" value="ECO:0007669"/>
    <property type="project" value="UniProtKB-KW"/>
</dbReference>
<keyword evidence="8" id="KW-0408">Iron</keyword>
<dbReference type="GO" id="GO:0051539">
    <property type="term" value="F:4 iron, 4 sulfur cluster binding"/>
    <property type="evidence" value="ECO:0007669"/>
    <property type="project" value="UniProtKB-KW"/>
</dbReference>
<evidence type="ECO:0000259" key="13">
    <source>
        <dbReference type="PROSITE" id="PS51669"/>
    </source>
</evidence>
<evidence type="ECO:0000256" key="11">
    <source>
        <dbReference type="ARBA" id="ARBA00034078"/>
    </source>
</evidence>
<dbReference type="GO" id="GO:0016491">
    <property type="term" value="F:oxidoreductase activity"/>
    <property type="evidence" value="ECO:0007669"/>
    <property type="project" value="InterPro"/>
</dbReference>
<dbReference type="EMBL" id="AZHX01000063">
    <property type="protein sequence ID" value="ETX09073.1"/>
    <property type="molecule type" value="Genomic_DNA"/>
</dbReference>
<keyword evidence="5" id="KW-0874">Quinone</keyword>
<evidence type="ECO:0000259" key="12">
    <source>
        <dbReference type="PROSITE" id="PS51085"/>
    </source>
</evidence>
<dbReference type="Pfam" id="PF10588">
    <property type="entry name" value="NADH-G_4Fe-4S_3"/>
    <property type="match status" value="1"/>
</dbReference>
<evidence type="ECO:0000256" key="8">
    <source>
        <dbReference type="ARBA" id="ARBA00023004"/>
    </source>
</evidence>
<dbReference type="InterPro" id="IPR050123">
    <property type="entry name" value="Prok_molybdopt-oxidoreductase"/>
</dbReference>
<dbReference type="GO" id="GO:0016020">
    <property type="term" value="C:membrane"/>
    <property type="evidence" value="ECO:0007669"/>
    <property type="project" value="InterPro"/>
</dbReference>
<dbReference type="AlphaFoldDB" id="W4MFT9"/>
<keyword evidence="6" id="KW-0479">Metal-binding</keyword>
<evidence type="ECO:0000256" key="10">
    <source>
        <dbReference type="ARBA" id="ARBA00023027"/>
    </source>
</evidence>
<dbReference type="Pfam" id="PF13510">
    <property type="entry name" value="Fer2_4"/>
    <property type="match status" value="1"/>
</dbReference>
<dbReference type="InterPro" id="IPR036010">
    <property type="entry name" value="2Fe-2S_ferredoxin-like_sf"/>
</dbReference>
<dbReference type="Proteomes" id="UP000019140">
    <property type="component" value="Unassembled WGS sequence"/>
</dbReference>
<organism evidence="15 16">
    <name type="scientific">Candidatus Entotheonella gemina</name>
    <dbReference type="NCBI Taxonomy" id="1429439"/>
    <lineage>
        <taxon>Bacteria</taxon>
        <taxon>Pseudomonadati</taxon>
        <taxon>Nitrospinota/Tectimicrobiota group</taxon>
        <taxon>Candidatus Tectimicrobiota</taxon>
        <taxon>Candidatus Entotheonellia</taxon>
        <taxon>Candidatus Entotheonellales</taxon>
        <taxon>Candidatus Entotheonellaceae</taxon>
        <taxon>Candidatus Entotheonella</taxon>
    </lineage>
</organism>
<dbReference type="InterPro" id="IPR019574">
    <property type="entry name" value="NADH_UbQ_OxRdtase_Gsu_4Fe4S-bd"/>
</dbReference>
<evidence type="ECO:0000313" key="15">
    <source>
        <dbReference type="EMBL" id="ETX09073.1"/>
    </source>
</evidence>
<dbReference type="GO" id="GO:0042773">
    <property type="term" value="P:ATP synthesis coupled electron transport"/>
    <property type="evidence" value="ECO:0007669"/>
    <property type="project" value="InterPro"/>
</dbReference>
<keyword evidence="10" id="KW-0520">NAD</keyword>
<dbReference type="Pfam" id="PF22117">
    <property type="entry name" value="Fer4_Nqo3"/>
    <property type="match status" value="1"/>
</dbReference>
<evidence type="ECO:0000256" key="7">
    <source>
        <dbReference type="ARBA" id="ARBA00022967"/>
    </source>
</evidence>
<dbReference type="GO" id="GO:0046872">
    <property type="term" value="F:metal ion binding"/>
    <property type="evidence" value="ECO:0007669"/>
    <property type="project" value="UniProtKB-KW"/>
</dbReference>
<dbReference type="CDD" id="cd00207">
    <property type="entry name" value="fer2"/>
    <property type="match status" value="1"/>
</dbReference>
<evidence type="ECO:0000256" key="5">
    <source>
        <dbReference type="ARBA" id="ARBA00022719"/>
    </source>
</evidence>
<dbReference type="InterPro" id="IPR006963">
    <property type="entry name" value="Mopterin_OxRdtase_4Fe-4S_dom"/>
</dbReference>
<dbReference type="SMART" id="SM00929">
    <property type="entry name" value="NADH-G_4Fe-4S_3"/>
    <property type="match status" value="1"/>
</dbReference>
<feature type="domain" description="4Fe-4S His(Cys)3-ligated-type" evidence="14">
    <location>
        <begin position="79"/>
        <end position="118"/>
    </location>
</feature>
<sequence length="524" mass="57688">MPKKLTIDGKKITARDDATIIQAAYEAGITIPHYCYHPKLSIAGNCRMCLVELEGRPKLEISCNTPVGDDMVVFTNSDRVVEGRRGVLEFLLINHPLDCPICDQAGECGLQDYYMQYGLNKSRFQEEKVHKNKVVDFGPDIVFDGERCILCTRCVRFTQEITQTNELGIFNRGDTVEIATFPGKQLDNPYAGNVVDVCPVGALTSKDFRFKVRVWFLKEAKSVCPGCSRGCNINVHYNQDRVYRLKPRQNDDVNELWICDAGRYGYKSINEQRVLYPMVRQGDALERTGLQTALEQASNALQQHAGAGVGIIAAPQGTNEDLYVLSKLANRVSTADNVLLYTGEPGDEDDFLIRADKNPNTYGARALGFQAPASANVIATLARAIEQGSIKVLYAIDTDLEAAFGADAWSNLAAKLDCLIVQTSNERPGWQLAHVVLPSAVYAERDGTFTNFEGRVQRINPAFAPHGDALPAWQLYQRLGQTLGHSGDYASAEAILTEMATEVPAFGGMSYAKVGDLGQMLLNP</sequence>
<dbReference type="PROSITE" id="PS51839">
    <property type="entry name" value="4FE4S_HC3"/>
    <property type="match status" value="1"/>
</dbReference>
<dbReference type="PROSITE" id="PS51085">
    <property type="entry name" value="2FE2S_FER_2"/>
    <property type="match status" value="1"/>
</dbReference>
<reference evidence="15 16" key="1">
    <citation type="journal article" date="2014" name="Nature">
        <title>An environmental bacterial taxon with a large and distinct metabolic repertoire.</title>
        <authorList>
            <person name="Wilson M.C."/>
            <person name="Mori T."/>
            <person name="Ruckert C."/>
            <person name="Uria A.R."/>
            <person name="Helf M.J."/>
            <person name="Takada K."/>
            <person name="Gernert C."/>
            <person name="Steffens U.A."/>
            <person name="Heycke N."/>
            <person name="Schmitt S."/>
            <person name="Rinke C."/>
            <person name="Helfrich E.J."/>
            <person name="Brachmann A.O."/>
            <person name="Gurgui C."/>
            <person name="Wakimoto T."/>
            <person name="Kracht M."/>
            <person name="Crusemann M."/>
            <person name="Hentschel U."/>
            <person name="Abe I."/>
            <person name="Matsunaga S."/>
            <person name="Kalinowski J."/>
            <person name="Takeyama H."/>
            <person name="Piel J."/>
        </authorList>
    </citation>
    <scope>NUCLEOTIDE SEQUENCE [LARGE SCALE GENOMIC DNA]</scope>
    <source>
        <strain evidence="16">TSY2</strain>
    </source>
</reference>
<evidence type="ECO:0000256" key="6">
    <source>
        <dbReference type="ARBA" id="ARBA00022723"/>
    </source>
</evidence>
<dbReference type="Pfam" id="PF00384">
    <property type="entry name" value="Molybdopterin"/>
    <property type="match status" value="1"/>
</dbReference>
<protein>
    <recommendedName>
        <fullName evidence="17">NADH dehydrogenase subunit G</fullName>
    </recommendedName>
</protein>
<dbReference type="FunFam" id="3.30.70.20:FF:000002">
    <property type="entry name" value="NADH-ubiquinone oxidoreductase 75 kDa subunit"/>
    <property type="match status" value="1"/>
</dbReference>
<comment type="cofactor">
    <cofactor evidence="1">
        <name>[4Fe-4S] cluster</name>
        <dbReference type="ChEBI" id="CHEBI:49883"/>
    </cofactor>
</comment>
<proteinExistence type="inferred from homology"/>
<dbReference type="InterPro" id="IPR001041">
    <property type="entry name" value="2Fe-2S_ferredoxin-type"/>
</dbReference>
<evidence type="ECO:0000256" key="1">
    <source>
        <dbReference type="ARBA" id="ARBA00001966"/>
    </source>
</evidence>
<comment type="cofactor">
    <cofactor evidence="11">
        <name>[2Fe-2S] cluster</name>
        <dbReference type="ChEBI" id="CHEBI:190135"/>
    </cofactor>
</comment>
<dbReference type="Gene3D" id="2.20.25.90">
    <property type="entry name" value="ADC-like domains"/>
    <property type="match status" value="1"/>
</dbReference>
<evidence type="ECO:0000256" key="2">
    <source>
        <dbReference type="ARBA" id="ARBA00005404"/>
    </source>
</evidence>
<dbReference type="SUPFAM" id="SSF54862">
    <property type="entry name" value="4Fe-4S ferredoxins"/>
    <property type="match status" value="1"/>
</dbReference>
<keyword evidence="4" id="KW-0001">2Fe-2S</keyword>
<keyword evidence="9" id="KW-0411">Iron-sulfur</keyword>